<dbReference type="HOGENOM" id="CLU_1474628_0_0_6"/>
<protein>
    <submittedName>
        <fullName evidence="5">FAD containing monooxygenase</fullName>
    </submittedName>
</protein>
<dbReference type="AlphaFoldDB" id="G7TG29"/>
<sequence>MRSQRRWQPPCTRRARCLRGFRGYRSHSLRNTRVGLTGCAAAHRSARSAQRAADGCGLGTDRLAARVSHPDKHCGTSPHISSRRLPVSTRFISRRDLSAFIGHPMPRHYPDSPSHRQILAYLRSFATTFGLREKIQFDTAVLRIDQQADGRWRLTLADGSQRVYAAVICASGVNWDPSMCPTC</sequence>
<dbReference type="InterPro" id="IPR050346">
    <property type="entry name" value="FMO-like"/>
</dbReference>
<evidence type="ECO:0000313" key="6">
    <source>
        <dbReference type="Proteomes" id="UP000008851"/>
    </source>
</evidence>
<dbReference type="eggNOG" id="COG2072">
    <property type="taxonomic scope" value="Bacteria"/>
</dbReference>
<dbReference type="Proteomes" id="UP000008851">
    <property type="component" value="Chromosome"/>
</dbReference>
<reference evidence="5 6" key="1">
    <citation type="journal article" date="2011" name="J. Bacteriol.">
        <title>Two new complete genome sequences offer insight into host and tissue specificity of plant pathogenic Xanthomonas spp.</title>
        <authorList>
            <person name="Bogdanove A.J."/>
            <person name="Koebnik R."/>
            <person name="Lu H."/>
            <person name="Furutani A."/>
            <person name="Angiuoli S.V."/>
            <person name="Patil P.B."/>
            <person name="Van Sluys M.A."/>
            <person name="Ryan R.P."/>
            <person name="Meyer D.F."/>
            <person name="Han S.W."/>
            <person name="Aparna G."/>
            <person name="Rajaram M."/>
            <person name="Delcher A.L."/>
            <person name="Phillippy A.M."/>
            <person name="Puiu D."/>
            <person name="Schatz M.C."/>
            <person name="Shumway M."/>
            <person name="Sommer D.D."/>
            <person name="Trapnell C."/>
            <person name="Benahmed F."/>
            <person name="Dimitrov G."/>
            <person name="Madupu R."/>
            <person name="Radune D."/>
            <person name="Sullivan S."/>
            <person name="Jha G."/>
            <person name="Ishihara H."/>
            <person name="Lee S.W."/>
            <person name="Pandey A."/>
            <person name="Sharma V."/>
            <person name="Sriariyanun M."/>
            <person name="Szurek B."/>
            <person name="Vera-Cruz C.M."/>
            <person name="Dorman K.S."/>
            <person name="Ronald P.C."/>
            <person name="Verdier V."/>
            <person name="Dow J.M."/>
            <person name="Sonti R.V."/>
            <person name="Tsuge S."/>
            <person name="Brendel V.P."/>
            <person name="Rabinowicz P.D."/>
            <person name="Leach J.E."/>
            <person name="White F.F."/>
            <person name="Salzberg S.L."/>
        </authorList>
    </citation>
    <scope>NUCLEOTIDE SEQUENCE [LARGE SCALE GENOMIC DNA]</scope>
    <source>
        <strain evidence="5 6">BLS256</strain>
    </source>
</reference>
<dbReference type="KEGG" id="xor:XOC_2453"/>
<dbReference type="SUPFAM" id="SSF51905">
    <property type="entry name" value="FAD/NAD(P)-binding domain"/>
    <property type="match status" value="1"/>
</dbReference>
<keyword evidence="2" id="KW-0285">Flavoprotein</keyword>
<keyword evidence="5" id="KW-0503">Monooxygenase</keyword>
<dbReference type="Gene3D" id="3.50.50.60">
    <property type="entry name" value="FAD/NAD(P)-binding domain"/>
    <property type="match status" value="1"/>
</dbReference>
<keyword evidence="4" id="KW-0560">Oxidoreductase</keyword>
<dbReference type="InterPro" id="IPR036188">
    <property type="entry name" value="FAD/NAD-bd_sf"/>
</dbReference>
<proteinExistence type="inferred from homology"/>
<comment type="similarity">
    <text evidence="1">Belongs to the FMO family.</text>
</comment>
<dbReference type="EMBL" id="CP003057">
    <property type="protein sequence ID" value="AEQ96584.1"/>
    <property type="molecule type" value="Genomic_DNA"/>
</dbReference>
<evidence type="ECO:0000256" key="1">
    <source>
        <dbReference type="ARBA" id="ARBA00009183"/>
    </source>
</evidence>
<dbReference type="PANTHER" id="PTHR23023">
    <property type="entry name" value="DIMETHYLANILINE MONOOXYGENASE"/>
    <property type="match status" value="1"/>
</dbReference>
<evidence type="ECO:0000313" key="5">
    <source>
        <dbReference type="EMBL" id="AEQ96584.1"/>
    </source>
</evidence>
<dbReference type="GO" id="GO:0050661">
    <property type="term" value="F:NADP binding"/>
    <property type="evidence" value="ECO:0007669"/>
    <property type="project" value="InterPro"/>
</dbReference>
<keyword evidence="3" id="KW-0274">FAD</keyword>
<accession>G7TG29</accession>
<evidence type="ECO:0000256" key="4">
    <source>
        <dbReference type="ARBA" id="ARBA00023002"/>
    </source>
</evidence>
<evidence type="ECO:0000256" key="3">
    <source>
        <dbReference type="ARBA" id="ARBA00022827"/>
    </source>
</evidence>
<name>G7TG29_XANOB</name>
<dbReference type="GO" id="GO:0004499">
    <property type="term" value="F:N,N-dimethylaniline monooxygenase activity"/>
    <property type="evidence" value="ECO:0007669"/>
    <property type="project" value="InterPro"/>
</dbReference>
<organism evidence="5 6">
    <name type="scientific">Xanthomonas oryzae pv. oryzicola (strain BLS256)</name>
    <dbReference type="NCBI Taxonomy" id="383407"/>
    <lineage>
        <taxon>Bacteria</taxon>
        <taxon>Pseudomonadati</taxon>
        <taxon>Pseudomonadota</taxon>
        <taxon>Gammaproteobacteria</taxon>
        <taxon>Lysobacterales</taxon>
        <taxon>Lysobacteraceae</taxon>
        <taxon>Xanthomonas</taxon>
    </lineage>
</organism>
<dbReference type="GO" id="GO:0050660">
    <property type="term" value="F:flavin adenine dinucleotide binding"/>
    <property type="evidence" value="ECO:0007669"/>
    <property type="project" value="InterPro"/>
</dbReference>
<evidence type="ECO:0000256" key="2">
    <source>
        <dbReference type="ARBA" id="ARBA00022630"/>
    </source>
</evidence>
<dbReference type="InterPro" id="IPR020946">
    <property type="entry name" value="Flavin_mOase-like"/>
</dbReference>
<dbReference type="Pfam" id="PF00743">
    <property type="entry name" value="FMO-like"/>
    <property type="match status" value="1"/>
</dbReference>
<gene>
    <name evidence="5" type="ORF">XOC_2453</name>
</gene>